<keyword evidence="2" id="KW-0597">Phosphoprotein</keyword>
<keyword evidence="3" id="KW-0677">Repeat</keyword>
<dbReference type="CDD" id="cd01205">
    <property type="entry name" value="EVH1_WASP-like"/>
    <property type="match status" value="1"/>
</dbReference>
<dbReference type="AlphaFoldDB" id="A0A9N9FP21"/>
<dbReference type="SMART" id="SM00285">
    <property type="entry name" value="PBD"/>
    <property type="match status" value="1"/>
</dbReference>
<dbReference type="EMBL" id="CAJVPJ010000668">
    <property type="protein sequence ID" value="CAG8547655.1"/>
    <property type="molecule type" value="Genomic_DNA"/>
</dbReference>
<dbReference type="GO" id="GO:0005634">
    <property type="term" value="C:nucleus"/>
    <property type="evidence" value="ECO:0007669"/>
    <property type="project" value="UniProtKB-SubCell"/>
</dbReference>
<evidence type="ECO:0000256" key="4">
    <source>
        <dbReference type="ARBA" id="ARBA00023242"/>
    </source>
</evidence>
<dbReference type="InterPro" id="IPR000095">
    <property type="entry name" value="CRIB_dom"/>
</dbReference>
<dbReference type="GO" id="GO:0003779">
    <property type="term" value="F:actin binding"/>
    <property type="evidence" value="ECO:0007669"/>
    <property type="project" value="InterPro"/>
</dbReference>
<evidence type="ECO:0000313" key="9">
    <source>
        <dbReference type="EMBL" id="CAG8547655.1"/>
    </source>
</evidence>
<dbReference type="GO" id="GO:0007015">
    <property type="term" value="P:actin filament organization"/>
    <property type="evidence" value="ECO:0007669"/>
    <property type="project" value="UniProtKB-ARBA"/>
</dbReference>
<evidence type="ECO:0000259" key="7">
    <source>
        <dbReference type="PROSITE" id="PS50229"/>
    </source>
</evidence>
<dbReference type="InterPro" id="IPR003124">
    <property type="entry name" value="WH2_dom"/>
</dbReference>
<sequence length="487" mass="51340">MPSATLANSDDKVNIKKAVPLSSNKILNATVARLYVAHPDPNTWTYTNLMGAIVFAFDLGKKSFFFRLVDLTANRGVIWEQELYTDFVYNQERPFFHTFSTDKYLAAFSFADENEAAVFYKKVMNREKIIKAKTQKQGNAGIFGGGKKTKKGKKRGKIDKAAIGAPTDFRHLGHIGWSAESGFDVQNIDPSWKDLFDKLAQLGVSQELIAKNTGFIKDLVEKNGGMPKTGMPKTPSARPKKAASSAPAKTPPSPPARRSVVAPVTSSDNSDSEHTVKVAVPTPPPPPPLPASRNVSPSVNRNILPPPPPVKVQAAPPPPPPPPSIVRPSPSVSAPPPPPSAHPAPPPPPPAPPAVRPSTTSSVPPPPPLPPARTTAAPPPPPPPLPPARTQPVIGSNPPPPPPPPAMSSAAPRGIPPSQDGRANLLAAIRQTGGTAGAGLRSVGEPRSAPVTYDEPEPSSPGEDSNDLAKIIANALISRSSAIQHDS</sequence>
<dbReference type="InterPro" id="IPR036936">
    <property type="entry name" value="CRIB_dom_sf"/>
</dbReference>
<dbReference type="InterPro" id="IPR000697">
    <property type="entry name" value="WH1/EVH1_dom"/>
</dbReference>
<keyword evidence="10" id="KW-1185">Reference proteome</keyword>
<protein>
    <submittedName>
        <fullName evidence="9">2567_t:CDS:1</fullName>
    </submittedName>
</protein>
<dbReference type="SMART" id="SM00461">
    <property type="entry name" value="WH1"/>
    <property type="match status" value="1"/>
</dbReference>
<name>A0A9N9FP21_9GLOM</name>
<evidence type="ECO:0000256" key="1">
    <source>
        <dbReference type="ARBA" id="ARBA00004123"/>
    </source>
</evidence>
<dbReference type="FunFam" id="2.30.29.30:FF:000281">
    <property type="entry name" value="Actin associated protein"/>
    <property type="match status" value="1"/>
</dbReference>
<dbReference type="OrthoDB" id="8963340at2759"/>
<dbReference type="Gene3D" id="3.90.810.10">
    <property type="entry name" value="CRIB domain"/>
    <property type="match status" value="1"/>
</dbReference>
<gene>
    <name evidence="9" type="ORF">POCULU_LOCUS4858</name>
</gene>
<evidence type="ECO:0000256" key="2">
    <source>
        <dbReference type="ARBA" id="ARBA00022553"/>
    </source>
</evidence>
<feature type="domain" description="WH2" evidence="8">
    <location>
        <begin position="421"/>
        <end position="443"/>
    </location>
</feature>
<feature type="compositionally biased region" description="Low complexity" evidence="5">
    <location>
        <begin position="232"/>
        <end position="248"/>
    </location>
</feature>
<feature type="compositionally biased region" description="Pro residues" evidence="5">
    <location>
        <begin position="397"/>
        <end position="406"/>
    </location>
</feature>
<feature type="compositionally biased region" description="Pro residues" evidence="5">
    <location>
        <begin position="363"/>
        <end position="389"/>
    </location>
</feature>
<keyword evidence="4" id="KW-0539">Nucleus</keyword>
<dbReference type="Pfam" id="PF00568">
    <property type="entry name" value="WH1"/>
    <property type="match status" value="1"/>
</dbReference>
<proteinExistence type="predicted"/>
<feature type="compositionally biased region" description="Pro residues" evidence="5">
    <location>
        <begin position="304"/>
        <end position="325"/>
    </location>
</feature>
<feature type="non-terminal residue" evidence="9">
    <location>
        <position position="487"/>
    </location>
</feature>
<feature type="region of interest" description="Disordered" evidence="5">
    <location>
        <begin position="222"/>
        <end position="467"/>
    </location>
</feature>
<evidence type="ECO:0000256" key="5">
    <source>
        <dbReference type="SAM" id="MobiDB-lite"/>
    </source>
</evidence>
<dbReference type="GO" id="GO:0071933">
    <property type="term" value="F:Arp2/3 complex binding"/>
    <property type="evidence" value="ECO:0007669"/>
    <property type="project" value="UniProtKB-ARBA"/>
</dbReference>
<comment type="subcellular location">
    <subcellularLocation>
        <location evidence="1">Nucleus</location>
    </subcellularLocation>
</comment>
<dbReference type="Pfam" id="PF00786">
    <property type="entry name" value="PBD"/>
    <property type="match status" value="1"/>
</dbReference>
<dbReference type="InterPro" id="IPR033927">
    <property type="entry name" value="WASPfam_EVH1"/>
</dbReference>
<dbReference type="PROSITE" id="PS50108">
    <property type="entry name" value="CRIB"/>
    <property type="match status" value="1"/>
</dbReference>
<dbReference type="GO" id="GO:0030479">
    <property type="term" value="C:actin cortical patch"/>
    <property type="evidence" value="ECO:0007669"/>
    <property type="project" value="UniProtKB-ARBA"/>
</dbReference>
<dbReference type="InterPro" id="IPR011993">
    <property type="entry name" value="PH-like_dom_sf"/>
</dbReference>
<dbReference type="CDD" id="cd00132">
    <property type="entry name" value="CRIB"/>
    <property type="match status" value="1"/>
</dbReference>
<evidence type="ECO:0000256" key="3">
    <source>
        <dbReference type="ARBA" id="ARBA00022737"/>
    </source>
</evidence>
<feature type="domain" description="CRIB" evidence="6">
    <location>
        <begin position="163"/>
        <end position="176"/>
    </location>
</feature>
<evidence type="ECO:0000313" key="10">
    <source>
        <dbReference type="Proteomes" id="UP000789572"/>
    </source>
</evidence>
<dbReference type="PROSITE" id="PS50229">
    <property type="entry name" value="WH1"/>
    <property type="match status" value="1"/>
</dbReference>
<dbReference type="PROSITE" id="PS51082">
    <property type="entry name" value="WH2"/>
    <property type="match status" value="1"/>
</dbReference>
<dbReference type="Proteomes" id="UP000789572">
    <property type="component" value="Unassembled WGS sequence"/>
</dbReference>
<feature type="compositionally biased region" description="Pro residues" evidence="5">
    <location>
        <begin position="333"/>
        <end position="355"/>
    </location>
</feature>
<dbReference type="SUPFAM" id="SSF50729">
    <property type="entry name" value="PH domain-like"/>
    <property type="match status" value="1"/>
</dbReference>
<feature type="compositionally biased region" description="Pro residues" evidence="5">
    <location>
        <begin position="281"/>
        <end position="290"/>
    </location>
</feature>
<reference evidence="9" key="1">
    <citation type="submission" date="2021-06" db="EMBL/GenBank/DDBJ databases">
        <authorList>
            <person name="Kallberg Y."/>
            <person name="Tangrot J."/>
            <person name="Rosling A."/>
        </authorList>
    </citation>
    <scope>NUCLEOTIDE SEQUENCE</scope>
    <source>
        <strain evidence="9">IA702</strain>
    </source>
</reference>
<feature type="domain" description="WH1" evidence="7">
    <location>
        <begin position="19"/>
        <end position="130"/>
    </location>
</feature>
<evidence type="ECO:0000259" key="6">
    <source>
        <dbReference type="PROSITE" id="PS50108"/>
    </source>
</evidence>
<organism evidence="9 10">
    <name type="scientific">Paraglomus occultum</name>
    <dbReference type="NCBI Taxonomy" id="144539"/>
    <lineage>
        <taxon>Eukaryota</taxon>
        <taxon>Fungi</taxon>
        <taxon>Fungi incertae sedis</taxon>
        <taxon>Mucoromycota</taxon>
        <taxon>Glomeromycotina</taxon>
        <taxon>Glomeromycetes</taxon>
        <taxon>Paraglomerales</taxon>
        <taxon>Paraglomeraceae</taxon>
        <taxon>Paraglomus</taxon>
    </lineage>
</organism>
<accession>A0A9N9FP21</accession>
<comment type="caution">
    <text evidence="9">The sequence shown here is derived from an EMBL/GenBank/DDBJ whole genome shotgun (WGS) entry which is preliminary data.</text>
</comment>
<evidence type="ECO:0000259" key="8">
    <source>
        <dbReference type="PROSITE" id="PS51082"/>
    </source>
</evidence>
<dbReference type="Gene3D" id="2.30.29.30">
    <property type="entry name" value="Pleckstrin-homology domain (PH domain)/Phosphotyrosine-binding domain (PTB)"/>
    <property type="match status" value="1"/>
</dbReference>